<keyword evidence="3 11" id="KW-0808">Transferase</keyword>
<dbReference type="EMBL" id="JACBNQ010000041">
    <property type="protein sequence ID" value="NYB76083.1"/>
    <property type="molecule type" value="Genomic_DNA"/>
</dbReference>
<evidence type="ECO:0000256" key="1">
    <source>
        <dbReference type="ARBA" id="ARBA00012417"/>
    </source>
</evidence>
<feature type="domain" description="DNA polymerase III delta subunit-like C-terminal" evidence="10">
    <location>
        <begin position="222"/>
        <end position="338"/>
    </location>
</feature>
<keyword evidence="4 11" id="KW-0548">Nucleotidyltransferase</keyword>
<evidence type="ECO:0000313" key="12">
    <source>
        <dbReference type="Proteomes" id="UP000611629"/>
    </source>
</evidence>
<comment type="caution">
    <text evidence="11">The sequence shown here is derived from an EMBL/GenBank/DDBJ whole genome shotgun (WGS) entry which is preliminary data.</text>
</comment>
<evidence type="ECO:0000256" key="6">
    <source>
        <dbReference type="ARBA" id="ARBA00022932"/>
    </source>
</evidence>
<comment type="catalytic activity">
    <reaction evidence="8">
        <text>DNA(n) + a 2'-deoxyribonucleoside 5'-triphosphate = DNA(n+1) + diphosphate</text>
        <dbReference type="Rhea" id="RHEA:22508"/>
        <dbReference type="Rhea" id="RHEA-COMP:17339"/>
        <dbReference type="Rhea" id="RHEA-COMP:17340"/>
        <dbReference type="ChEBI" id="CHEBI:33019"/>
        <dbReference type="ChEBI" id="CHEBI:61560"/>
        <dbReference type="ChEBI" id="CHEBI:173112"/>
        <dbReference type="EC" id="2.7.7.7"/>
    </reaction>
</comment>
<dbReference type="Gene3D" id="1.10.8.60">
    <property type="match status" value="1"/>
</dbReference>
<dbReference type="GO" id="GO:0006261">
    <property type="term" value="P:DNA-templated DNA replication"/>
    <property type="evidence" value="ECO:0007669"/>
    <property type="project" value="TreeGrafter"/>
</dbReference>
<evidence type="ECO:0000256" key="2">
    <source>
        <dbReference type="ARBA" id="ARBA00017703"/>
    </source>
</evidence>
<evidence type="ECO:0000313" key="11">
    <source>
        <dbReference type="EMBL" id="NYB76083.1"/>
    </source>
</evidence>
<evidence type="ECO:0000256" key="8">
    <source>
        <dbReference type="ARBA" id="ARBA00049244"/>
    </source>
</evidence>
<dbReference type="InterPro" id="IPR048466">
    <property type="entry name" value="DNA_pol3_delta-like_C"/>
</dbReference>
<keyword evidence="6" id="KW-0239">DNA-directed DNA polymerase</keyword>
<dbReference type="InterPro" id="IPR005790">
    <property type="entry name" value="DNA_polIII_delta"/>
</dbReference>
<evidence type="ECO:0000256" key="5">
    <source>
        <dbReference type="ARBA" id="ARBA00022705"/>
    </source>
</evidence>
<dbReference type="Gene3D" id="1.20.272.10">
    <property type="match status" value="1"/>
</dbReference>
<evidence type="ECO:0000256" key="4">
    <source>
        <dbReference type="ARBA" id="ARBA00022695"/>
    </source>
</evidence>
<dbReference type="PANTHER" id="PTHR34388">
    <property type="entry name" value="DNA POLYMERASE III SUBUNIT DELTA"/>
    <property type="match status" value="1"/>
</dbReference>
<name>A0A974BMT3_SEDHY</name>
<proteinExistence type="inferred from homology"/>
<evidence type="ECO:0000256" key="3">
    <source>
        <dbReference type="ARBA" id="ARBA00022679"/>
    </source>
</evidence>
<organism evidence="11 12">
    <name type="scientific">Sedimentibacter hydroxybenzoicus DSM 7310</name>
    <dbReference type="NCBI Taxonomy" id="1123245"/>
    <lineage>
        <taxon>Bacteria</taxon>
        <taxon>Bacillati</taxon>
        <taxon>Bacillota</taxon>
        <taxon>Tissierellia</taxon>
        <taxon>Sedimentibacter</taxon>
    </lineage>
</organism>
<dbReference type="Proteomes" id="UP000611629">
    <property type="component" value="Unassembled WGS sequence"/>
</dbReference>
<dbReference type="InterPro" id="IPR010372">
    <property type="entry name" value="DNA_pol3_delta_N"/>
</dbReference>
<sequence>MSYKIISDTIKKSRIPNFVLIFGTEDYLIDTAVKNIKKKYIDENYESMNYKEFEKIENNFSDFYEFVTTYPFISEKKLCVIREANFLTSTGSLNKAEEEQFNKILDEGSDSCIKVFLLKDKKPDSRKKIVKKFKDNNAIFEINKLNEQELSKYISDKFKSNNLNINLSLANYIANNSGYLEYESTVNLYHINNEIDKISSFKMGYNDVLMEDVDNLLIKSSESNVFKLIDNICDGNKEQAFGILNDMLLNNTPEQVIIHMIIRQYRMLYQYVILSNKGYSFNEIMSKMKLKSFVANKLSKQTRSLKSEKIEYYLEKILEIDKKIKTGEIESRIGLELITNGVIGMGTHL</sequence>
<gene>
    <name evidence="11" type="primary">holA</name>
    <name evidence="11" type="ORF">HZF24_18200</name>
</gene>
<dbReference type="GO" id="GO:0009360">
    <property type="term" value="C:DNA polymerase III complex"/>
    <property type="evidence" value="ECO:0007669"/>
    <property type="project" value="InterPro"/>
</dbReference>
<dbReference type="InterPro" id="IPR008921">
    <property type="entry name" value="DNA_pol3_clamp-load_cplx_C"/>
</dbReference>
<dbReference type="GO" id="GO:0003887">
    <property type="term" value="F:DNA-directed DNA polymerase activity"/>
    <property type="evidence" value="ECO:0007669"/>
    <property type="project" value="UniProtKB-KW"/>
</dbReference>
<dbReference type="Pfam" id="PF21694">
    <property type="entry name" value="DNA_pol3_delta_C"/>
    <property type="match status" value="1"/>
</dbReference>
<protein>
    <recommendedName>
        <fullName evidence="2">DNA polymerase III subunit delta</fullName>
        <ecNumber evidence="1">2.7.7.7</ecNumber>
    </recommendedName>
</protein>
<dbReference type="Gene3D" id="3.40.50.300">
    <property type="entry name" value="P-loop containing nucleotide triphosphate hydrolases"/>
    <property type="match status" value="1"/>
</dbReference>
<keyword evidence="12" id="KW-1185">Reference proteome</keyword>
<dbReference type="SUPFAM" id="SSF48019">
    <property type="entry name" value="post-AAA+ oligomerization domain-like"/>
    <property type="match status" value="1"/>
</dbReference>
<dbReference type="NCBIfam" id="TIGR01128">
    <property type="entry name" value="holA"/>
    <property type="match status" value="1"/>
</dbReference>
<dbReference type="EC" id="2.7.7.7" evidence="1"/>
<dbReference type="Pfam" id="PF06144">
    <property type="entry name" value="DNA_pol3_delta"/>
    <property type="match status" value="1"/>
</dbReference>
<accession>A0A974BMT3</accession>
<evidence type="ECO:0000256" key="7">
    <source>
        <dbReference type="ARBA" id="ARBA00034754"/>
    </source>
</evidence>
<dbReference type="InterPro" id="IPR027417">
    <property type="entry name" value="P-loop_NTPase"/>
</dbReference>
<keyword evidence="5" id="KW-0235">DNA replication</keyword>
<dbReference type="RefSeq" id="WP_179239802.1">
    <property type="nucleotide sequence ID" value="NZ_JACBNQ010000041.1"/>
</dbReference>
<evidence type="ECO:0000259" key="10">
    <source>
        <dbReference type="Pfam" id="PF21694"/>
    </source>
</evidence>
<dbReference type="GO" id="GO:0003677">
    <property type="term" value="F:DNA binding"/>
    <property type="evidence" value="ECO:0007669"/>
    <property type="project" value="InterPro"/>
</dbReference>
<evidence type="ECO:0000259" key="9">
    <source>
        <dbReference type="Pfam" id="PF06144"/>
    </source>
</evidence>
<feature type="domain" description="DNA polymerase III delta N-terminal" evidence="9">
    <location>
        <begin position="20"/>
        <end position="142"/>
    </location>
</feature>
<comment type="similarity">
    <text evidence="7">Belongs to the DNA polymerase HolA subunit family.</text>
</comment>
<reference evidence="11" key="1">
    <citation type="submission" date="2020-07" db="EMBL/GenBank/DDBJ databases">
        <title>Genomic analysis of a strain of Sedimentibacter Hydroxybenzoicus DSM7310.</title>
        <authorList>
            <person name="Ma S."/>
        </authorList>
    </citation>
    <scope>NUCLEOTIDE SEQUENCE</scope>
    <source>
        <strain evidence="11">DSM 7310</strain>
    </source>
</reference>
<dbReference type="PANTHER" id="PTHR34388:SF1">
    <property type="entry name" value="DNA POLYMERASE III SUBUNIT DELTA"/>
    <property type="match status" value="1"/>
</dbReference>
<dbReference type="SUPFAM" id="SSF52540">
    <property type="entry name" value="P-loop containing nucleoside triphosphate hydrolases"/>
    <property type="match status" value="1"/>
</dbReference>
<dbReference type="AlphaFoldDB" id="A0A974BMT3"/>